<gene>
    <name evidence="3" type="ORF">SISNIDRAFT_547848</name>
</gene>
<proteinExistence type="predicted"/>
<protein>
    <recommendedName>
        <fullName evidence="2">DUF6533 domain-containing protein</fullName>
    </recommendedName>
</protein>
<feature type="transmembrane region" description="Helical" evidence="1">
    <location>
        <begin position="123"/>
        <end position="144"/>
    </location>
</feature>
<keyword evidence="4" id="KW-1185">Reference proteome</keyword>
<feature type="domain" description="DUF6533" evidence="2">
    <location>
        <begin position="24"/>
        <end position="67"/>
    </location>
</feature>
<sequence length="304" mass="34754">MTPGNLNQNLINAYEQYTVAEQTKVAALAVLLYDWMLTFDREVKYFWKLEFSIPRILYFTSRYLPIIAELLNVVVQSLPRPSVNVCQYWLGSWTSGTHTAEIFIVQMILSYRIYAVYECNRRLLIYLSILLLCTSTAATATLSMQVQATKGTLTNEPAPGIYLCDVTAKLTYIWAYWIPILIFETVVFGLMAHKALNQWGVKLLQPKASPSVGEKMVTVLFYDSFIYFVSVLAVFTTLTFLFRYTSENVFNTAHGPSFAIISILANRMLLNLPSTYELAHRDECNVPTLQSMKFERPNESMQCP</sequence>
<feature type="transmembrane region" description="Helical" evidence="1">
    <location>
        <begin position="217"/>
        <end position="241"/>
    </location>
</feature>
<evidence type="ECO:0000313" key="3">
    <source>
        <dbReference type="EMBL" id="KZS96442.1"/>
    </source>
</evidence>
<dbReference type="Proteomes" id="UP000076722">
    <property type="component" value="Unassembled WGS sequence"/>
</dbReference>
<accession>A0A164XZQ8</accession>
<reference evidence="3 4" key="1">
    <citation type="journal article" date="2016" name="Mol. Biol. Evol.">
        <title>Comparative Genomics of Early-Diverging Mushroom-Forming Fungi Provides Insights into the Origins of Lignocellulose Decay Capabilities.</title>
        <authorList>
            <person name="Nagy L.G."/>
            <person name="Riley R."/>
            <person name="Tritt A."/>
            <person name="Adam C."/>
            <person name="Daum C."/>
            <person name="Floudas D."/>
            <person name="Sun H."/>
            <person name="Yadav J.S."/>
            <person name="Pangilinan J."/>
            <person name="Larsson K.H."/>
            <person name="Matsuura K."/>
            <person name="Barry K."/>
            <person name="Labutti K."/>
            <person name="Kuo R."/>
            <person name="Ohm R.A."/>
            <person name="Bhattacharya S.S."/>
            <person name="Shirouzu T."/>
            <person name="Yoshinaga Y."/>
            <person name="Martin F.M."/>
            <person name="Grigoriev I.V."/>
            <person name="Hibbett D.S."/>
        </authorList>
    </citation>
    <scope>NUCLEOTIDE SEQUENCE [LARGE SCALE GENOMIC DNA]</scope>
    <source>
        <strain evidence="3 4">HHB9708</strain>
    </source>
</reference>
<feature type="transmembrane region" description="Helical" evidence="1">
    <location>
        <begin position="174"/>
        <end position="196"/>
    </location>
</feature>
<evidence type="ECO:0000313" key="4">
    <source>
        <dbReference type="Proteomes" id="UP000076722"/>
    </source>
</evidence>
<keyword evidence="1" id="KW-0812">Transmembrane</keyword>
<keyword evidence="1" id="KW-0472">Membrane</keyword>
<dbReference type="AlphaFoldDB" id="A0A164XZQ8"/>
<organism evidence="3 4">
    <name type="scientific">Sistotremastrum niveocremeum HHB9708</name>
    <dbReference type="NCBI Taxonomy" id="1314777"/>
    <lineage>
        <taxon>Eukaryota</taxon>
        <taxon>Fungi</taxon>
        <taxon>Dikarya</taxon>
        <taxon>Basidiomycota</taxon>
        <taxon>Agaricomycotina</taxon>
        <taxon>Agaricomycetes</taxon>
        <taxon>Sistotremastrales</taxon>
        <taxon>Sistotremastraceae</taxon>
        <taxon>Sertulicium</taxon>
        <taxon>Sertulicium niveocremeum</taxon>
    </lineage>
</organism>
<dbReference type="Pfam" id="PF20151">
    <property type="entry name" value="DUF6533"/>
    <property type="match status" value="1"/>
</dbReference>
<keyword evidence="1" id="KW-1133">Transmembrane helix</keyword>
<dbReference type="InterPro" id="IPR045340">
    <property type="entry name" value="DUF6533"/>
</dbReference>
<evidence type="ECO:0000256" key="1">
    <source>
        <dbReference type="SAM" id="Phobius"/>
    </source>
</evidence>
<name>A0A164XZQ8_9AGAM</name>
<dbReference type="OrthoDB" id="3349377at2759"/>
<dbReference type="EMBL" id="KV419399">
    <property type="protein sequence ID" value="KZS96442.1"/>
    <property type="molecule type" value="Genomic_DNA"/>
</dbReference>
<evidence type="ECO:0000259" key="2">
    <source>
        <dbReference type="Pfam" id="PF20151"/>
    </source>
</evidence>